<dbReference type="PANTHER" id="PTHR46811">
    <property type="entry name" value="COILED-COIL-HELIX-COILED-COIL-HELIX DOMAIN-CONTAINING PROTEIN 7"/>
    <property type="match status" value="1"/>
</dbReference>
<comment type="caution">
    <text evidence="6">The sequence shown here is derived from an EMBL/GenBank/DDBJ whole genome shotgun (WGS) entry which is preliminary data.</text>
</comment>
<feature type="region of interest" description="Disordered" evidence="5">
    <location>
        <begin position="1"/>
        <end position="37"/>
    </location>
</feature>
<evidence type="ECO:0000256" key="4">
    <source>
        <dbReference type="ARBA" id="ARBA00023157"/>
    </source>
</evidence>
<organism evidence="6 7">
    <name type="scientific">Linnemannia gamsii</name>
    <dbReference type="NCBI Taxonomy" id="64522"/>
    <lineage>
        <taxon>Eukaryota</taxon>
        <taxon>Fungi</taxon>
        <taxon>Fungi incertae sedis</taxon>
        <taxon>Mucoromycota</taxon>
        <taxon>Mortierellomycotina</taxon>
        <taxon>Mortierellomycetes</taxon>
        <taxon>Mortierellales</taxon>
        <taxon>Mortierellaceae</taxon>
        <taxon>Linnemannia</taxon>
    </lineage>
</organism>
<evidence type="ECO:0000256" key="5">
    <source>
        <dbReference type="SAM" id="MobiDB-lite"/>
    </source>
</evidence>
<evidence type="ECO:0000256" key="3">
    <source>
        <dbReference type="ARBA" id="ARBA00023128"/>
    </source>
</evidence>
<dbReference type="OrthoDB" id="9971592at2759"/>
<gene>
    <name evidence="6" type="ORF">BGZ97_009625</name>
</gene>
<accession>A0A9P6R9S2</accession>
<evidence type="ECO:0000256" key="1">
    <source>
        <dbReference type="ARBA" id="ARBA00003875"/>
    </source>
</evidence>
<evidence type="ECO:0000313" key="6">
    <source>
        <dbReference type="EMBL" id="KAG0314104.1"/>
    </source>
</evidence>
<evidence type="ECO:0008006" key="8">
    <source>
        <dbReference type="Google" id="ProtNLM"/>
    </source>
</evidence>
<feature type="region of interest" description="Disordered" evidence="5">
    <location>
        <begin position="114"/>
        <end position="139"/>
    </location>
</feature>
<dbReference type="Proteomes" id="UP000823405">
    <property type="component" value="Unassembled WGS sequence"/>
</dbReference>
<dbReference type="GO" id="GO:0033108">
    <property type="term" value="P:mitochondrial respiratory chain complex assembly"/>
    <property type="evidence" value="ECO:0007669"/>
    <property type="project" value="TreeGrafter"/>
</dbReference>
<feature type="compositionally biased region" description="Low complexity" evidence="5">
    <location>
        <begin position="130"/>
        <end position="139"/>
    </location>
</feature>
<dbReference type="PROSITE" id="PS51808">
    <property type="entry name" value="CHCH"/>
    <property type="match status" value="1"/>
</dbReference>
<keyword evidence="3" id="KW-0496">Mitochondrion</keyword>
<proteinExistence type="predicted"/>
<dbReference type="InterPro" id="IPR051040">
    <property type="entry name" value="COX23"/>
</dbReference>
<keyword evidence="4" id="KW-1015">Disulfide bond</keyword>
<dbReference type="GO" id="GO:0005758">
    <property type="term" value="C:mitochondrial intermembrane space"/>
    <property type="evidence" value="ECO:0007669"/>
    <property type="project" value="UniProtKB-SubCell"/>
</dbReference>
<dbReference type="AlphaFoldDB" id="A0A9P6R9S2"/>
<protein>
    <recommendedName>
        <fullName evidence="8">Cytochrome c oxidase-assembly factor COX23, mitochondrial</fullName>
    </recommendedName>
</protein>
<dbReference type="EMBL" id="JAAAIN010000468">
    <property type="protein sequence ID" value="KAG0314104.1"/>
    <property type="molecule type" value="Genomic_DNA"/>
</dbReference>
<feature type="compositionally biased region" description="Polar residues" evidence="5">
    <location>
        <begin position="1"/>
        <end position="24"/>
    </location>
</feature>
<comment type="subcellular location">
    <subcellularLocation>
        <location evidence="2">Mitochondrion intermembrane space</location>
    </subcellularLocation>
</comment>
<dbReference type="PANTHER" id="PTHR46811:SF1">
    <property type="entry name" value="COILED-COIL-HELIX-COILED-COIL-HELIX DOMAIN-CONTAINING PROTEIN 7"/>
    <property type="match status" value="1"/>
</dbReference>
<keyword evidence="7" id="KW-1185">Reference proteome</keyword>
<reference evidence="6" key="1">
    <citation type="journal article" date="2020" name="Fungal Divers.">
        <title>Resolving the Mortierellaceae phylogeny through synthesis of multi-gene phylogenetics and phylogenomics.</title>
        <authorList>
            <person name="Vandepol N."/>
            <person name="Liber J."/>
            <person name="Desiro A."/>
            <person name="Na H."/>
            <person name="Kennedy M."/>
            <person name="Barry K."/>
            <person name="Grigoriev I.V."/>
            <person name="Miller A.N."/>
            <person name="O'Donnell K."/>
            <person name="Stajich J.E."/>
            <person name="Bonito G."/>
        </authorList>
    </citation>
    <scope>NUCLEOTIDE SEQUENCE</scope>
    <source>
        <strain evidence="6">NVP60</strain>
    </source>
</reference>
<name>A0A9P6R9S2_9FUNG</name>
<evidence type="ECO:0000256" key="2">
    <source>
        <dbReference type="ARBA" id="ARBA00004569"/>
    </source>
</evidence>
<dbReference type="InterPro" id="IPR009069">
    <property type="entry name" value="Cys_alpha_HP_mot_SF"/>
</dbReference>
<evidence type="ECO:0000313" key="7">
    <source>
        <dbReference type="Proteomes" id="UP000823405"/>
    </source>
</evidence>
<comment type="function">
    <text evidence="1">Required for the assembly of cytochrome c oxidase.</text>
</comment>
<sequence>MATESRTSTPDAGDSQNSASNPNGTPRPPRIRRHDRIVTSDEEMKEFNKGYYSKAQSQYLDPCQAQTKASMKCMDENGFDKKRCTRFFKDYSDCKRKWLETLREDRRKKNLGIMDDDDVVTPGEIKKESASTTTSSSSL</sequence>
<dbReference type="SUPFAM" id="SSF47072">
    <property type="entry name" value="Cysteine alpha-hairpin motif"/>
    <property type="match status" value="1"/>
</dbReference>
<dbReference type="Gene3D" id="1.10.287.1130">
    <property type="entry name" value="CytochromE C oxidase copper chaperone"/>
    <property type="match status" value="1"/>
</dbReference>